<name>A0A286RJ42_9BACT</name>
<reference evidence="4 5" key="1">
    <citation type="journal article" name="Front. Microbiol.">
        <title>Sugar Metabolism of the First Thermophilic Planctomycete Thermogutta terrifontis: Comparative Genomic and Transcriptomic Approaches.</title>
        <authorList>
            <person name="Elcheninov A.G."/>
            <person name="Menzel P."/>
            <person name="Gudbergsdottir S.R."/>
            <person name="Slesarev A.I."/>
            <person name="Kadnikov V.V."/>
            <person name="Krogh A."/>
            <person name="Bonch-Osmolovskaya E.A."/>
            <person name="Peng X."/>
            <person name="Kublanov I.V."/>
        </authorList>
    </citation>
    <scope>NUCLEOTIDE SEQUENCE [LARGE SCALE GENOMIC DNA]</scope>
    <source>
        <strain evidence="4 5">R1</strain>
    </source>
</reference>
<organism evidence="4 5">
    <name type="scientific">Thermogutta terrifontis</name>
    <dbReference type="NCBI Taxonomy" id="1331910"/>
    <lineage>
        <taxon>Bacteria</taxon>
        <taxon>Pseudomonadati</taxon>
        <taxon>Planctomycetota</taxon>
        <taxon>Planctomycetia</taxon>
        <taxon>Pirellulales</taxon>
        <taxon>Thermoguttaceae</taxon>
        <taxon>Thermogutta</taxon>
    </lineage>
</organism>
<dbReference type="Gene3D" id="1.50.10.20">
    <property type="match status" value="1"/>
</dbReference>
<dbReference type="SUPFAM" id="SSF48239">
    <property type="entry name" value="Terpenoid cyclases/Protein prenyltransferases"/>
    <property type="match status" value="1"/>
</dbReference>
<proteinExistence type="inferred from homology"/>
<dbReference type="InterPro" id="IPR047565">
    <property type="entry name" value="Alpha-macroglob_thiol-ester_cl"/>
</dbReference>
<dbReference type="SMART" id="SM01360">
    <property type="entry name" value="A2M"/>
    <property type="match status" value="1"/>
</dbReference>
<dbReference type="PANTHER" id="PTHR40094">
    <property type="entry name" value="ALPHA-2-MACROGLOBULIN HOMOLOG"/>
    <property type="match status" value="1"/>
</dbReference>
<dbReference type="InterPro" id="IPR011990">
    <property type="entry name" value="TPR-like_helical_dom_sf"/>
</dbReference>
<dbReference type="Pfam" id="PF07703">
    <property type="entry name" value="A2M_BRD"/>
    <property type="match status" value="1"/>
</dbReference>
<dbReference type="Proteomes" id="UP000215086">
    <property type="component" value="Chromosome"/>
</dbReference>
<dbReference type="GO" id="GO:0004866">
    <property type="term" value="F:endopeptidase inhibitor activity"/>
    <property type="evidence" value="ECO:0007669"/>
    <property type="project" value="InterPro"/>
</dbReference>
<dbReference type="Pfam" id="PF01835">
    <property type="entry name" value="MG2"/>
    <property type="match status" value="1"/>
</dbReference>
<dbReference type="InterPro" id="IPR001599">
    <property type="entry name" value="Macroglobln_a2"/>
</dbReference>
<dbReference type="SUPFAM" id="SSF48452">
    <property type="entry name" value="TPR-like"/>
    <property type="match status" value="1"/>
</dbReference>
<dbReference type="InterPro" id="IPR008930">
    <property type="entry name" value="Terpenoid_cyclase/PrenylTrfase"/>
</dbReference>
<dbReference type="Gene3D" id="2.20.130.20">
    <property type="match status" value="1"/>
</dbReference>
<dbReference type="InterPro" id="IPR011625">
    <property type="entry name" value="A2M_N_BRD"/>
</dbReference>
<dbReference type="Pfam" id="PF17791">
    <property type="entry name" value="MG3"/>
    <property type="match status" value="1"/>
</dbReference>
<sequence>MGTSQKRWIVFGSLALLALGTFATTSSLWYRTLLLGILNGEEVMRRHNEGGQARKLFKEGQFKEALELFQQSLADPQADPREVPEDLSLAWQCLARLNRVHEIDGLLEKAVTVHSRNWRLLQRAAELYMELPHIGVIIDNVFTRSEDWQRGKVVNCWERDRVRALQLMRQAMPLVAEEPNHSEAAQFYRRFADLILFGRGWGDSWRLQALTNLDELPDYEEGWGHDGTPRNAPVDEQGNPIFYSVPKTFEDAQNDGERWRWCLVQAKEMDPRLTDEVDFTFAEFLWTQFGVQTLADYGWFFARVSDEETPSQETGTWALHTLSEDETIARLAIGIKRFKLPDEFNYIKIWQQIAGREKSNYQVEALRRLAQEFENRRQYPKAAGYWKQVVQLTGGDERQAAQQRLEQIVGNWGRFEPVGTQPAGKGATVEYRFRNGHEVTFTAYEIKIDQLLGDVKNYLKGLPRDLNWENLDVENLGYRLLAKSQEKYLGSVVATWTLPLKPRPNHFDSRITVTTPLQKAGVYLLKAQMKEGNECFVVLWVADTAIAQKPLDNGTWFYVADAVSGEPIPKANVEFFGWRQEWPGDGANRPRLLIKNFAEYTDAQGQIVLTADQLPDNFQWLIIARTPEGRLAYLGFTGIWTGRYYDAEYRAIKVYPITDRPVYRPGHKVHYKFWIRQAQYDQPDTSPFAGQQVTLRLFDPKGQKLWEKQAKSDDYAGVEGEWEIPADATLGVYRIQIVDARPVNPRFGGAATFRVEEYKKPEFEVTVQAPEKPVALGEKIEATIQAKYYFGVPVTHARVKYKIERTGYTERWYPPRPFDWLYGPGYWWFAYDYVWYPGWHEWGCLRPRPFWIPWSPEPPELVGEQEVTIGEDGTVKFTIDTAPAKVLHPDEDHRYKITVEVTDQSRRTIVGTGEILVTRKPFKVYLWVSRGYYRTGDVIAVHSSARTPDGRPVQGSGRLTLYRITYQDGKPAETEVRTWDLPTDEQGMATLQIKAAEPGQYRLAHKVTDSEGHTIEGGYVFTIIGESLRASEDFRFNDLELIPDKPEYRPGEKVQLQINANRRNAAVLLFIRPANGVYLKPLMVRLDGKTAVVPIEVLPKDMPNFFVEAVTVYDGRLFTETREIIVPPEKRVLNVDLIPSKTEYLPDEQASVRIKLTDLEGNPFVGSTVVAIYDKSVEYISGGSNVPEIKAFFWKWRRSHHPQTMHSLAKGSSNLVRPNTPAMEDLGIFGATVVEELAETAAMGRGGGFGRPGVAYALQRRMAAPMAERMEARAFAAPMAPMAKAANGMALEQADRAAATGAPEGGEAPMVEPTVRKEFADTALWVGALTTREDGTAEVTLKMPQNLTTWRVKVWAMGHGTRVGEAATEIITRKNLIIRLQAPRFFVQTDEVVLSANVHNYLKSEKTAQVKLELEGNTLQPLDELVRTVKIAPNDEVRVDWRVRVTREGEAVIRMAALTDEESDAMEMRFPVYVHGMDKMVAYSGWIRPDQDRLQFKITIPAERRPESTRLEVRFSPTLAGAMIDALPYLVDYPYGCTEQTLNRFLPAVITQKVLIDLGVDLEKVRQKRVNLNAQELGDPKQRAEQWKRFERNPVFDKAELDRIVKEGVQRLTEMQLSDGGWGWFSGWGERASPHLTALVVHGLQIAQQNDVAIVPGVIERGVDWLKRYQAEQLQLLRNADQKRKDVPWKSKADNLDAFVYMVLVDAGLPNPEMKNYLYRDRLDLSVYALAMFGLALEKERDHEKLDMVLRNISQYVEKDDENQTAWLNLSRWSWWYWYGSDIEAMAYYLKLLARTDPKGELAPRLVKYLLNNRKHATYWNSTRDTALVVEAFADFLRASGEMKPNMTVEVWFDGELRKAVEITPETLFDFDNTFILTGEDLKEGEHTVELRRKGQGPLYANAYVSYFTLEDFIPAAGLEIKVTRRYYRLKPVTKTAQVSGSRGQVIDQRIAKYEREPLENLAELKSGELVEIELILETKNDYEYLVFEDMKPAGFEPVEVRSGYTRDAPGAYVEFRDNRVVFFCRALERGRYSLSYRMRAEIPGKFSALPTRGYAMYAPELRANSDEIKLRVIDVPIVPAEK</sequence>
<dbReference type="KEGG" id="ttf:THTE_3375"/>
<dbReference type="Gene3D" id="2.60.40.1930">
    <property type="match status" value="1"/>
</dbReference>
<dbReference type="CDD" id="cd02891">
    <property type="entry name" value="A2M_like"/>
    <property type="match status" value="1"/>
</dbReference>
<dbReference type="GO" id="GO:0005615">
    <property type="term" value="C:extracellular space"/>
    <property type="evidence" value="ECO:0007669"/>
    <property type="project" value="InterPro"/>
</dbReference>
<dbReference type="Pfam" id="PF07678">
    <property type="entry name" value="TED_complement"/>
    <property type="match status" value="1"/>
</dbReference>
<dbReference type="SMART" id="SM01419">
    <property type="entry name" value="Thiol-ester_cl"/>
    <property type="match status" value="1"/>
</dbReference>
<dbReference type="Gene3D" id="1.25.40.10">
    <property type="entry name" value="Tetratricopeptide repeat domain"/>
    <property type="match status" value="1"/>
</dbReference>
<comment type="similarity">
    <text evidence="1">Belongs to the protease inhibitor I39 (alpha-2-macroglobulin) family. Bacterial alpha-2-macroglobulin subfamily.</text>
</comment>
<gene>
    <name evidence="4" type="ORF">THTE_3375</name>
</gene>
<feature type="domain" description="Alpha-2-macroglobulin" evidence="3">
    <location>
        <begin position="1322"/>
        <end position="1412"/>
    </location>
</feature>
<accession>A0A286RJ42</accession>
<protein>
    <submittedName>
        <fullName evidence="4">Alpha-2-macroglobulin domain protein</fullName>
    </submittedName>
</protein>
<evidence type="ECO:0000313" key="4">
    <source>
        <dbReference type="EMBL" id="ASV75977.1"/>
    </source>
</evidence>
<evidence type="ECO:0000259" key="3">
    <source>
        <dbReference type="SMART" id="SM01360"/>
    </source>
</evidence>
<dbReference type="InterPro" id="IPR041555">
    <property type="entry name" value="MG3"/>
</dbReference>
<dbReference type="SMART" id="SM01359">
    <property type="entry name" value="A2M_N_2"/>
    <property type="match status" value="1"/>
</dbReference>
<evidence type="ECO:0000313" key="5">
    <source>
        <dbReference type="Proteomes" id="UP000215086"/>
    </source>
</evidence>
<dbReference type="InterPro" id="IPR013783">
    <property type="entry name" value="Ig-like_fold"/>
</dbReference>
<dbReference type="RefSeq" id="WP_095415869.1">
    <property type="nucleotide sequence ID" value="NZ_CP018477.1"/>
</dbReference>
<dbReference type="PANTHER" id="PTHR40094:SF1">
    <property type="entry name" value="UBIQUITIN DOMAIN-CONTAINING PROTEIN"/>
    <property type="match status" value="1"/>
</dbReference>
<dbReference type="Gene3D" id="2.60.40.10">
    <property type="entry name" value="Immunoglobulins"/>
    <property type="match status" value="1"/>
</dbReference>
<evidence type="ECO:0000259" key="2">
    <source>
        <dbReference type="SMART" id="SM01359"/>
    </source>
</evidence>
<dbReference type="OrthoDB" id="9767116at2"/>
<dbReference type="Pfam" id="PF00207">
    <property type="entry name" value="A2M"/>
    <property type="match status" value="1"/>
</dbReference>
<evidence type="ECO:0000256" key="1">
    <source>
        <dbReference type="ARBA" id="ARBA00010556"/>
    </source>
</evidence>
<dbReference type="Pfam" id="PF17973">
    <property type="entry name" value="bMG10"/>
    <property type="match status" value="1"/>
</dbReference>
<dbReference type="InterPro" id="IPR051802">
    <property type="entry name" value="YfhM-like"/>
</dbReference>
<keyword evidence="5" id="KW-1185">Reference proteome</keyword>
<dbReference type="EMBL" id="CP018477">
    <property type="protein sequence ID" value="ASV75977.1"/>
    <property type="molecule type" value="Genomic_DNA"/>
</dbReference>
<feature type="domain" description="Alpha-2-macroglobulin bait region" evidence="2">
    <location>
        <begin position="1039"/>
        <end position="1180"/>
    </location>
</feature>
<dbReference type="InterPro" id="IPR002890">
    <property type="entry name" value="MG2"/>
</dbReference>
<dbReference type="InterPro" id="IPR041246">
    <property type="entry name" value="Bact_MG10"/>
</dbReference>
<dbReference type="InterPro" id="IPR011626">
    <property type="entry name" value="Alpha-macroglobulin_TED"/>
</dbReference>